<dbReference type="RefSeq" id="XP_029342303.1">
    <property type="nucleotide sequence ID" value="XM_029486443.1"/>
</dbReference>
<dbReference type="EnsemblMetazoa" id="XM_029486443.1">
    <property type="protein sequence ID" value="XP_029342303.1"/>
    <property type="gene ID" value="LOC100569534"/>
</dbReference>
<evidence type="ECO:0000313" key="2">
    <source>
        <dbReference type="EnsemblMetazoa" id="XP_029342303.1"/>
    </source>
</evidence>
<dbReference type="GeneID" id="100569534"/>
<accession>A0A8R2NP90</accession>
<evidence type="ECO:0000313" key="3">
    <source>
        <dbReference type="Proteomes" id="UP000007819"/>
    </source>
</evidence>
<evidence type="ECO:0000256" key="1">
    <source>
        <dbReference type="SAM" id="MobiDB-lite"/>
    </source>
</evidence>
<feature type="compositionally biased region" description="Low complexity" evidence="1">
    <location>
        <begin position="219"/>
        <end position="258"/>
    </location>
</feature>
<protein>
    <submittedName>
        <fullName evidence="2">Uncharacterized protein</fullName>
    </submittedName>
</protein>
<reference evidence="2" key="2">
    <citation type="submission" date="2022-06" db="UniProtKB">
        <authorList>
            <consortium name="EnsemblMetazoa"/>
        </authorList>
    </citation>
    <scope>IDENTIFICATION</scope>
</reference>
<name>A0A8R2NP90_ACYPI</name>
<reference evidence="3" key="1">
    <citation type="submission" date="2010-06" db="EMBL/GenBank/DDBJ databases">
        <authorList>
            <person name="Jiang H."/>
            <person name="Abraham K."/>
            <person name="Ali S."/>
            <person name="Alsbrooks S.L."/>
            <person name="Anim B.N."/>
            <person name="Anosike U.S."/>
            <person name="Attaway T."/>
            <person name="Bandaranaike D.P."/>
            <person name="Battles P.K."/>
            <person name="Bell S.N."/>
            <person name="Bell A.V."/>
            <person name="Beltran B."/>
            <person name="Bickham C."/>
            <person name="Bustamante Y."/>
            <person name="Caleb T."/>
            <person name="Canada A."/>
            <person name="Cardenas V."/>
            <person name="Carter K."/>
            <person name="Chacko J."/>
            <person name="Chandrabose M.N."/>
            <person name="Chavez D."/>
            <person name="Chavez A."/>
            <person name="Chen L."/>
            <person name="Chu H.-S."/>
            <person name="Claassen K.J."/>
            <person name="Cockrell R."/>
            <person name="Collins M."/>
            <person name="Cooper J.A."/>
            <person name="Cree A."/>
            <person name="Curry S.M."/>
            <person name="Da Y."/>
            <person name="Dao M.D."/>
            <person name="Das B."/>
            <person name="Davila M.-L."/>
            <person name="Davy-Carroll L."/>
            <person name="Denson S."/>
            <person name="Dinh H."/>
            <person name="Ebong V.E."/>
            <person name="Edwards J.R."/>
            <person name="Egan A."/>
            <person name="El-Daye J."/>
            <person name="Escobedo L."/>
            <person name="Fernandez S."/>
            <person name="Fernando P.R."/>
            <person name="Flagg N."/>
            <person name="Forbes L.D."/>
            <person name="Fowler R.G."/>
            <person name="Fu Q."/>
            <person name="Gabisi R.A."/>
            <person name="Ganer J."/>
            <person name="Garbino Pronczuk A."/>
            <person name="Garcia R.M."/>
            <person name="Garner T."/>
            <person name="Garrett T.E."/>
            <person name="Gonzalez D.A."/>
            <person name="Hamid H."/>
            <person name="Hawkins E.S."/>
            <person name="Hirani K."/>
            <person name="Hogues M.E."/>
            <person name="Hollins B."/>
            <person name="Hsiao C.-H."/>
            <person name="Jabil R."/>
            <person name="James M.L."/>
            <person name="Jhangiani S.N."/>
            <person name="Johnson B."/>
            <person name="Johnson Q."/>
            <person name="Joshi V."/>
            <person name="Kalu J.B."/>
            <person name="Kam C."/>
            <person name="Kashfia A."/>
            <person name="Keebler J."/>
            <person name="Kisamo H."/>
            <person name="Kovar C.L."/>
            <person name="Lago L.A."/>
            <person name="Lai C.-Y."/>
            <person name="Laidlaw J."/>
            <person name="Lara F."/>
            <person name="Le T.-K."/>
            <person name="Lee S.L."/>
            <person name="Legall F.H."/>
            <person name="Lemon S.J."/>
            <person name="Lewis L.R."/>
            <person name="Li B."/>
            <person name="Liu Y."/>
            <person name="Liu Y.-S."/>
            <person name="Lopez J."/>
            <person name="Lozado R.J."/>
            <person name="Lu J."/>
            <person name="Madu R.C."/>
            <person name="Maheshwari M."/>
            <person name="Maheshwari R."/>
            <person name="Malloy K."/>
            <person name="Martinez E."/>
            <person name="Mathew T."/>
            <person name="Mercado I.C."/>
            <person name="Mercado C."/>
            <person name="Meyer B."/>
            <person name="Montgomery K."/>
            <person name="Morgan M.B."/>
            <person name="Munidasa M."/>
            <person name="Nazareth L.V."/>
            <person name="Nelson J."/>
            <person name="Ng B.M."/>
            <person name="Nguyen N.B."/>
            <person name="Nguyen P.Q."/>
            <person name="Nguyen T."/>
            <person name="Obregon M."/>
            <person name="Okwuonu G.O."/>
            <person name="Onwere C.G."/>
            <person name="Orozco G."/>
            <person name="Parra A."/>
            <person name="Patel S."/>
            <person name="Patil S."/>
            <person name="Perez A."/>
            <person name="Perez Y."/>
            <person name="Pham C."/>
            <person name="Primus E.L."/>
            <person name="Pu L.-L."/>
            <person name="Puazo M."/>
            <person name="Qin X."/>
            <person name="Quiroz J.B."/>
            <person name="Reese J."/>
            <person name="Richards S."/>
            <person name="Rives C.M."/>
            <person name="Robberts R."/>
            <person name="Ruiz S.J."/>
            <person name="Ruiz M.J."/>
            <person name="Santibanez J."/>
            <person name="Schneider B.W."/>
            <person name="Sisson I."/>
            <person name="Smith M."/>
            <person name="Sodergren E."/>
            <person name="Song X.-Z."/>
            <person name="Song B.B."/>
            <person name="Summersgill H."/>
            <person name="Thelus R."/>
            <person name="Thornton R.D."/>
            <person name="Trejos Z.Y."/>
            <person name="Usmani K."/>
            <person name="Vattathil S."/>
            <person name="Villasana D."/>
            <person name="Walker D.L."/>
            <person name="Wang S."/>
            <person name="Wang K."/>
            <person name="White C.S."/>
            <person name="Williams A.C."/>
            <person name="Williamson J."/>
            <person name="Wilson K."/>
            <person name="Woghiren I.O."/>
            <person name="Woodworth J.R."/>
            <person name="Worley K.C."/>
            <person name="Wright R.A."/>
            <person name="Wu W."/>
            <person name="Young L."/>
            <person name="Zhang L."/>
            <person name="Zhang J."/>
            <person name="Zhu Y."/>
            <person name="Muzny D.M."/>
            <person name="Weinstock G."/>
            <person name="Gibbs R.A."/>
        </authorList>
    </citation>
    <scope>NUCLEOTIDE SEQUENCE [LARGE SCALE GENOMIC DNA]</scope>
    <source>
        <strain evidence="3">LSR1</strain>
    </source>
</reference>
<feature type="compositionally biased region" description="Basic residues" evidence="1">
    <location>
        <begin position="259"/>
        <end position="268"/>
    </location>
</feature>
<sequence length="343" mass="40225">MSDDGSGCSELRQVSVKDLIPESRLAVVAGDFFVSDPVVYDGDDVFEVNLTPDDRAGRQPRPRFSDTETWMLPDTEYMFLRCIAGADANDVEHFIAEKSHWLGGKNISLNLDVSKTIFNRQTKLVLHNTKPLQKTLDYHITNASQPLKKTNFILEDWPYVSLNKPLIPKGTDDELAPWMRSRNKQFNTCLPAKSNKTPQSAFSTHDYDFLHGYWKLQQTQQQKQHQQPHQLYRQQQQQHLHKLYQQQRQQHQYQQQLRHQQRQQHLQHHLQQRAIFFPPPSSRQQVFMYGQQRMIGPYLSNIPFQGWPSNFYQRFSTPFLLATHYHNMNPHNNDSSSATTTQH</sequence>
<keyword evidence="3" id="KW-1185">Reference proteome</keyword>
<organism evidence="2 3">
    <name type="scientific">Acyrthosiphon pisum</name>
    <name type="common">Pea aphid</name>
    <dbReference type="NCBI Taxonomy" id="7029"/>
    <lineage>
        <taxon>Eukaryota</taxon>
        <taxon>Metazoa</taxon>
        <taxon>Ecdysozoa</taxon>
        <taxon>Arthropoda</taxon>
        <taxon>Hexapoda</taxon>
        <taxon>Insecta</taxon>
        <taxon>Pterygota</taxon>
        <taxon>Neoptera</taxon>
        <taxon>Paraneoptera</taxon>
        <taxon>Hemiptera</taxon>
        <taxon>Sternorrhyncha</taxon>
        <taxon>Aphidomorpha</taxon>
        <taxon>Aphidoidea</taxon>
        <taxon>Aphididae</taxon>
        <taxon>Macrosiphini</taxon>
        <taxon>Acyrthosiphon</taxon>
    </lineage>
</organism>
<dbReference type="OrthoDB" id="6598508at2759"/>
<dbReference type="Proteomes" id="UP000007819">
    <property type="component" value="Chromosome A1"/>
</dbReference>
<dbReference type="KEGG" id="api:100569534"/>
<feature type="region of interest" description="Disordered" evidence="1">
    <location>
        <begin position="219"/>
        <end position="268"/>
    </location>
</feature>
<proteinExistence type="predicted"/>
<dbReference type="AlphaFoldDB" id="A0A8R2NP90"/>